<name>A0A7S4W3V3_9DINO</name>
<accession>A0A7S4W3V3</accession>
<gene>
    <name evidence="2" type="ORF">AMON00008_LOCUS38836</name>
</gene>
<feature type="chain" id="PRO_5031370178" description="Peptidase S9 prolyl oligopeptidase catalytic domain-containing protein" evidence="1">
    <location>
        <begin position="23"/>
        <end position="462"/>
    </location>
</feature>
<protein>
    <recommendedName>
        <fullName evidence="3">Peptidase S9 prolyl oligopeptidase catalytic domain-containing protein</fullName>
    </recommendedName>
</protein>
<dbReference type="Gene3D" id="3.40.50.1820">
    <property type="entry name" value="alpha/beta hydrolase"/>
    <property type="match status" value="1"/>
</dbReference>
<dbReference type="AlphaFoldDB" id="A0A7S4W3V3"/>
<keyword evidence="1" id="KW-0732">Signal</keyword>
<feature type="signal peptide" evidence="1">
    <location>
        <begin position="1"/>
        <end position="22"/>
    </location>
</feature>
<proteinExistence type="predicted"/>
<evidence type="ECO:0000313" key="2">
    <source>
        <dbReference type="EMBL" id="CAE4621563.1"/>
    </source>
</evidence>
<sequence>MVSRLCTRSLLGPVLLAVGASAFFKCGDSWPDFCDGSSHDLADLPTAPEGRAPGACKAASRGLHGCTRYAKPPPAGTDWLAVRRKLVSVLFGNEDGELPRRTQPDHVIPEHHEQTFGNCACVSQGTCARKDCTAPTNVTRLVWTLQVPVNASFSITLNATAFHSLNTSGIAPDNEVGPKQETMWPPDPLPARGISDTLVIFHNGHSQPCTQQGCDTDHDGVIDFLNRIGYDTMHLQMPLYQCNYVEGIGCDHAWFEQFDDMGLPVFRFFLEPVVLAINYAVEVLGYQRVVMAGLSGGGWTTTMMAAIDPRISLSIPVAGSMPCDFRHTSWDFEQFCDNRWAMVANYTSLYVLAALEPSRHSLQIIHEADPCCFHACHRHERIRAYNAWVQSQTAGHFATAATIGNVHEVNDRDKVLIATFVEKHRQGRLTASDFANIPFTTLSLPEADGINATDAAEKEDTI</sequence>
<dbReference type="SUPFAM" id="SSF53474">
    <property type="entry name" value="alpha/beta-Hydrolases"/>
    <property type="match status" value="1"/>
</dbReference>
<dbReference type="InterPro" id="IPR029058">
    <property type="entry name" value="AB_hydrolase_fold"/>
</dbReference>
<organism evidence="2">
    <name type="scientific">Alexandrium monilatum</name>
    <dbReference type="NCBI Taxonomy" id="311494"/>
    <lineage>
        <taxon>Eukaryota</taxon>
        <taxon>Sar</taxon>
        <taxon>Alveolata</taxon>
        <taxon>Dinophyceae</taxon>
        <taxon>Gonyaulacales</taxon>
        <taxon>Pyrocystaceae</taxon>
        <taxon>Alexandrium</taxon>
    </lineage>
</organism>
<evidence type="ECO:0000256" key="1">
    <source>
        <dbReference type="SAM" id="SignalP"/>
    </source>
</evidence>
<reference evidence="2" key="1">
    <citation type="submission" date="2021-01" db="EMBL/GenBank/DDBJ databases">
        <authorList>
            <person name="Corre E."/>
            <person name="Pelletier E."/>
            <person name="Niang G."/>
            <person name="Scheremetjew M."/>
            <person name="Finn R."/>
            <person name="Kale V."/>
            <person name="Holt S."/>
            <person name="Cochrane G."/>
            <person name="Meng A."/>
            <person name="Brown T."/>
            <person name="Cohen L."/>
        </authorList>
    </citation>
    <scope>NUCLEOTIDE SEQUENCE</scope>
    <source>
        <strain evidence="2">CCMP3105</strain>
    </source>
</reference>
<dbReference type="EMBL" id="HBNR01055269">
    <property type="protein sequence ID" value="CAE4621563.1"/>
    <property type="molecule type" value="Transcribed_RNA"/>
</dbReference>
<evidence type="ECO:0008006" key="3">
    <source>
        <dbReference type="Google" id="ProtNLM"/>
    </source>
</evidence>